<organism evidence="3 4">
    <name type="scientific">Paenibacillus campinasensis</name>
    <dbReference type="NCBI Taxonomy" id="66347"/>
    <lineage>
        <taxon>Bacteria</taxon>
        <taxon>Bacillati</taxon>
        <taxon>Bacillota</taxon>
        <taxon>Bacilli</taxon>
        <taxon>Bacillales</taxon>
        <taxon>Paenibacillaceae</taxon>
        <taxon>Paenibacillus</taxon>
    </lineage>
</organism>
<dbReference type="CDD" id="cd14845">
    <property type="entry name" value="L-Ala-D-Glu_peptidase_like"/>
    <property type="match status" value="1"/>
</dbReference>
<reference evidence="2 5" key="2">
    <citation type="submission" date="2019-11" db="EMBL/GenBank/DDBJ databases">
        <title>Draft genome sequences of five Paenibacillus species of dairy origin.</title>
        <authorList>
            <person name="Olajide A.M."/>
            <person name="Chen S."/>
            <person name="Lapointe G."/>
        </authorList>
    </citation>
    <scope>NUCLEOTIDE SEQUENCE [LARGE SCALE GENOMIC DNA]</scope>
    <source>
        <strain evidence="2 5">3CS1</strain>
    </source>
</reference>
<dbReference type="PANTHER" id="PTHR34385:SF1">
    <property type="entry name" value="PEPTIDOGLYCAN L-ALANYL-D-GLUTAMATE ENDOPEPTIDASE CWLK"/>
    <property type="match status" value="1"/>
</dbReference>
<evidence type="ECO:0000259" key="1">
    <source>
        <dbReference type="Pfam" id="PF13539"/>
    </source>
</evidence>
<reference evidence="3 4" key="1">
    <citation type="submission" date="2017-07" db="EMBL/GenBank/DDBJ databases">
        <title>Isolation and whole genome analysis of endospore-forming bacteria from heroin.</title>
        <authorList>
            <person name="Kalinowski J."/>
            <person name="Ahrens B."/>
            <person name="Al-Dilaimi A."/>
            <person name="Winkler A."/>
            <person name="Wibberg D."/>
            <person name="Schleenbecker U."/>
            <person name="Ruckert C."/>
            <person name="Wolfel R."/>
            <person name="Grass G."/>
        </authorList>
    </citation>
    <scope>NUCLEOTIDE SEQUENCE [LARGE SCALE GENOMIC DNA]</scope>
    <source>
        <strain evidence="3 4">7537-G1</strain>
    </source>
</reference>
<dbReference type="Pfam" id="PF13539">
    <property type="entry name" value="Peptidase_M15_4"/>
    <property type="match status" value="1"/>
</dbReference>
<dbReference type="RefSeq" id="WP_095268094.1">
    <property type="nucleotide sequence ID" value="NZ_NPBY01000112.1"/>
</dbReference>
<name>A0A268EDQ3_9BACL</name>
<dbReference type="Gene3D" id="3.30.1380.10">
    <property type="match status" value="1"/>
</dbReference>
<dbReference type="InterPro" id="IPR009045">
    <property type="entry name" value="Zn_M74/Hedgehog-like"/>
</dbReference>
<dbReference type="OrthoDB" id="9799970at2"/>
<proteinExistence type="predicted"/>
<dbReference type="InterPro" id="IPR052179">
    <property type="entry name" value="DD-CPase-like"/>
</dbReference>
<evidence type="ECO:0000313" key="4">
    <source>
        <dbReference type="Proteomes" id="UP000215596"/>
    </source>
</evidence>
<dbReference type="PANTHER" id="PTHR34385">
    <property type="entry name" value="D-ALANYL-D-ALANINE CARBOXYPEPTIDASE"/>
    <property type="match status" value="1"/>
</dbReference>
<sequence length="192" mass="22049">MVKRRKTTILLIAVALLAFYYMQIQTSIPGVLPELEWNKEEAPPITDLHPYVLEQKNKLVSRAKEQKISIIITDGFRSHEEQTRLYNQGRTTDGSIVTNARAGESYHNYGLAIDFALQLEDGTVIWDMEYDGNRNGKSDWMEVVAIAKDLGFHWGGDWTGFPDYPHLQIDFGLTIRELQRGERPPLDPETRE</sequence>
<dbReference type="InterPro" id="IPR039561">
    <property type="entry name" value="Peptidase_M15C"/>
</dbReference>
<gene>
    <name evidence="3" type="ORF">CHH67_25040</name>
    <name evidence="2" type="ORF">GNP94_18160</name>
</gene>
<accession>A0A268EDQ3</accession>
<dbReference type="EMBL" id="NPBY01000112">
    <property type="protein sequence ID" value="PAD71258.1"/>
    <property type="molecule type" value="Genomic_DNA"/>
</dbReference>
<evidence type="ECO:0000313" key="2">
    <source>
        <dbReference type="EMBL" id="MUG67915.1"/>
    </source>
</evidence>
<evidence type="ECO:0000313" key="3">
    <source>
        <dbReference type="EMBL" id="PAD71258.1"/>
    </source>
</evidence>
<dbReference type="Proteomes" id="UP000215596">
    <property type="component" value="Unassembled WGS sequence"/>
</dbReference>
<dbReference type="Proteomes" id="UP000435177">
    <property type="component" value="Unassembled WGS sequence"/>
</dbReference>
<dbReference type="AlphaFoldDB" id="A0A268EDQ3"/>
<protein>
    <submittedName>
        <fullName evidence="2">M15 family peptidase</fullName>
    </submittedName>
    <submittedName>
        <fullName evidence="3">Peptidase M15</fullName>
    </submittedName>
</protein>
<evidence type="ECO:0000313" key="5">
    <source>
        <dbReference type="Proteomes" id="UP000435177"/>
    </source>
</evidence>
<dbReference type="EMBL" id="WOAA01000019">
    <property type="protein sequence ID" value="MUG67915.1"/>
    <property type="molecule type" value="Genomic_DNA"/>
</dbReference>
<dbReference type="GO" id="GO:0008233">
    <property type="term" value="F:peptidase activity"/>
    <property type="evidence" value="ECO:0007669"/>
    <property type="project" value="InterPro"/>
</dbReference>
<dbReference type="SUPFAM" id="SSF55166">
    <property type="entry name" value="Hedgehog/DD-peptidase"/>
    <property type="match status" value="1"/>
</dbReference>
<feature type="domain" description="Peptidase M15C" evidence="1">
    <location>
        <begin position="100"/>
        <end position="169"/>
    </location>
</feature>
<comment type="caution">
    <text evidence="3">The sequence shown here is derived from an EMBL/GenBank/DDBJ whole genome shotgun (WGS) entry which is preliminary data.</text>
</comment>
<keyword evidence="5" id="KW-1185">Reference proteome</keyword>